<gene>
    <name evidence="2" type="ORF">POL25_19380</name>
</gene>
<evidence type="ECO:0000259" key="1">
    <source>
        <dbReference type="Pfam" id="PF05598"/>
    </source>
</evidence>
<proteinExistence type="predicted"/>
<accession>A0ABT5DZU6</accession>
<protein>
    <submittedName>
        <fullName evidence="2">Transposase</fullName>
    </submittedName>
</protein>
<reference evidence="2 3" key="1">
    <citation type="submission" date="2022-11" db="EMBL/GenBank/DDBJ databases">
        <title>Minimal conservation of predation-associated metabolite biosynthetic gene clusters underscores biosynthetic potential of Myxococcota including descriptions for ten novel species: Archangium lansinium sp. nov., Myxococcus landrumus sp. nov., Nannocystis bai.</title>
        <authorList>
            <person name="Ahearne A."/>
            <person name="Stevens C."/>
            <person name="Dowd S."/>
        </authorList>
    </citation>
    <scope>NUCLEOTIDE SEQUENCE [LARGE SCALE GENOMIC DNA]</scope>
    <source>
        <strain evidence="2 3">BB15-2</strain>
    </source>
</reference>
<dbReference type="InterPro" id="IPR008490">
    <property type="entry name" value="Transposase_InsH_N"/>
</dbReference>
<evidence type="ECO:0000313" key="2">
    <source>
        <dbReference type="EMBL" id="MDC0719076.1"/>
    </source>
</evidence>
<dbReference type="EMBL" id="JAQNDL010000002">
    <property type="protein sequence ID" value="MDC0719076.1"/>
    <property type="molecule type" value="Genomic_DNA"/>
</dbReference>
<keyword evidence="3" id="KW-1185">Reference proteome</keyword>
<feature type="domain" description="Transposase InsH N-terminal" evidence="1">
    <location>
        <begin position="1"/>
        <end position="53"/>
    </location>
</feature>
<dbReference type="RefSeq" id="WP_272087588.1">
    <property type="nucleotide sequence ID" value="NZ_JAQNDL010000002.1"/>
</dbReference>
<organism evidence="2 3">
    <name type="scientific">Nannocystis bainbridge</name>
    <dbReference type="NCBI Taxonomy" id="2995303"/>
    <lineage>
        <taxon>Bacteria</taxon>
        <taxon>Pseudomonadati</taxon>
        <taxon>Myxococcota</taxon>
        <taxon>Polyangia</taxon>
        <taxon>Nannocystales</taxon>
        <taxon>Nannocystaceae</taxon>
        <taxon>Nannocystis</taxon>
    </lineage>
</organism>
<dbReference type="Pfam" id="PF05598">
    <property type="entry name" value="DUF772"/>
    <property type="match status" value="1"/>
</dbReference>
<dbReference type="Proteomes" id="UP001221686">
    <property type="component" value="Unassembled WGS sequence"/>
</dbReference>
<evidence type="ECO:0000313" key="3">
    <source>
        <dbReference type="Proteomes" id="UP001221686"/>
    </source>
</evidence>
<comment type="caution">
    <text evidence="2">The sequence shown here is derived from an EMBL/GenBank/DDBJ whole genome shotgun (WGS) entry which is preliminary data.</text>
</comment>
<name>A0ABT5DZU6_9BACT</name>
<sequence length="97" mass="11128">MLKATLLMVLDSLRSDRMFCEQLDHNLLFRWFLAMDMREDASHPTTFTKNRERLRVHEHVLMGNRDGLIVGMCIKPGAGGRLQLRACGRWGRAIGTS</sequence>